<comment type="subcellular location">
    <subcellularLocation>
        <location evidence="1">Cell membrane</location>
        <topology evidence="1">Multi-pass membrane protein</topology>
    </subcellularLocation>
</comment>
<dbReference type="EMBL" id="JAJJPB010000016">
    <property type="protein sequence ID" value="MCC9295649.1"/>
    <property type="molecule type" value="Genomic_DNA"/>
</dbReference>
<protein>
    <submittedName>
        <fullName evidence="8">MFS transporter</fullName>
    </submittedName>
</protein>
<dbReference type="RefSeq" id="WP_150356633.1">
    <property type="nucleotide sequence ID" value="NZ_JAJJPB010000016.1"/>
</dbReference>
<reference evidence="8" key="1">
    <citation type="submission" date="2021-11" db="EMBL/GenBank/DDBJ databases">
        <authorList>
            <person name="Qingchun L."/>
            <person name="Dong Z."/>
            <person name="Zongwei Q."/>
            <person name="Jia Z."/>
            <person name="Duotao L."/>
        </authorList>
    </citation>
    <scope>NUCLEOTIDE SEQUENCE</scope>
    <source>
        <strain evidence="8">WLY-B-L2</strain>
    </source>
</reference>
<keyword evidence="3 6" id="KW-0812">Transmembrane</keyword>
<name>A0ABS8N919_9CLOT</name>
<dbReference type="InterPro" id="IPR050382">
    <property type="entry name" value="MFS_Na/Anion_cotransporter"/>
</dbReference>
<sequence>MSSEIGNKRWFIAFMMVFVYAAMYLGRSSLSYVGPVLMKQFGWNATQFGLASTAFFIGYGLTMLPSGPLADKFGTTRVLIFGVLFWSVFVFLTPFVASLGMIIIVRALTGVGQGTVLPSNGTLMSRWMPQKEVGLAQGIVMIGTPLGIALTMLTAPFIMASFGWKSVFWIFALIGPIWTFVWLKFGKDRPEDDHRLSKAELEYIKSGQVNKEITGDAAKVVAKDIYSTPSVWIVALSYFASNYLFFMFMTWLPTYFAIGRGFSMKTAGLLLVAPYIVAMFCYPLGGKLADSFAKKLGDNVGRKMFEVIGLAGAAILLVLSSLSTNIIVAVIYLSISNGLLSITQAPFFSTAVIYSPKNAGMISGLYGFFGTAAGLIAPIVTGIIVDSAGYNNALFVGAAVAVVGAVIMLFAKIKPVEAKKAKFKGPVSI</sequence>
<feature type="transmembrane region" description="Helical" evidence="6">
    <location>
        <begin position="329"/>
        <end position="353"/>
    </location>
</feature>
<keyword evidence="2" id="KW-0813">Transport</keyword>
<evidence type="ECO:0000313" key="8">
    <source>
        <dbReference type="EMBL" id="MCC9295649.1"/>
    </source>
</evidence>
<dbReference type="InterPro" id="IPR011701">
    <property type="entry name" value="MFS"/>
</dbReference>
<keyword evidence="9" id="KW-1185">Reference proteome</keyword>
<keyword evidence="5 6" id="KW-0472">Membrane</keyword>
<dbReference type="InterPro" id="IPR036259">
    <property type="entry name" value="MFS_trans_sf"/>
</dbReference>
<dbReference type="SUPFAM" id="SSF103473">
    <property type="entry name" value="MFS general substrate transporter"/>
    <property type="match status" value="1"/>
</dbReference>
<dbReference type="CDD" id="cd17319">
    <property type="entry name" value="MFS_ExuT_GudP_like"/>
    <property type="match status" value="1"/>
</dbReference>
<feature type="transmembrane region" description="Helical" evidence="6">
    <location>
        <begin position="264"/>
        <end position="284"/>
    </location>
</feature>
<gene>
    <name evidence="8" type="ORF">LN736_12345</name>
</gene>
<feature type="transmembrane region" description="Helical" evidence="6">
    <location>
        <begin position="135"/>
        <end position="160"/>
    </location>
</feature>
<feature type="transmembrane region" description="Helical" evidence="6">
    <location>
        <begin position="166"/>
        <end position="185"/>
    </location>
</feature>
<dbReference type="PANTHER" id="PTHR11662:SF399">
    <property type="entry name" value="FI19708P1-RELATED"/>
    <property type="match status" value="1"/>
</dbReference>
<dbReference type="Proteomes" id="UP001165422">
    <property type="component" value="Unassembled WGS sequence"/>
</dbReference>
<evidence type="ECO:0000256" key="6">
    <source>
        <dbReference type="SAM" id="Phobius"/>
    </source>
</evidence>
<dbReference type="InterPro" id="IPR020846">
    <property type="entry name" value="MFS_dom"/>
</dbReference>
<evidence type="ECO:0000256" key="3">
    <source>
        <dbReference type="ARBA" id="ARBA00022692"/>
    </source>
</evidence>
<evidence type="ECO:0000256" key="4">
    <source>
        <dbReference type="ARBA" id="ARBA00022989"/>
    </source>
</evidence>
<feature type="transmembrane region" description="Helical" evidence="6">
    <location>
        <begin position="231"/>
        <end position="252"/>
    </location>
</feature>
<evidence type="ECO:0000259" key="7">
    <source>
        <dbReference type="PROSITE" id="PS50850"/>
    </source>
</evidence>
<dbReference type="PANTHER" id="PTHR11662">
    <property type="entry name" value="SOLUTE CARRIER FAMILY 17"/>
    <property type="match status" value="1"/>
</dbReference>
<feature type="transmembrane region" description="Helical" evidence="6">
    <location>
        <begin position="390"/>
        <end position="411"/>
    </location>
</feature>
<accession>A0ABS8N919</accession>
<feature type="transmembrane region" description="Helical" evidence="6">
    <location>
        <begin position="46"/>
        <end position="66"/>
    </location>
</feature>
<organism evidence="8 9">
    <name type="scientific">Clostridium aromativorans</name>
    <dbReference type="NCBI Taxonomy" id="2836848"/>
    <lineage>
        <taxon>Bacteria</taxon>
        <taxon>Bacillati</taxon>
        <taxon>Bacillota</taxon>
        <taxon>Clostridia</taxon>
        <taxon>Eubacteriales</taxon>
        <taxon>Clostridiaceae</taxon>
        <taxon>Clostridium</taxon>
    </lineage>
</organism>
<feature type="transmembrane region" description="Helical" evidence="6">
    <location>
        <begin position="78"/>
        <end position="97"/>
    </location>
</feature>
<evidence type="ECO:0000256" key="2">
    <source>
        <dbReference type="ARBA" id="ARBA00022448"/>
    </source>
</evidence>
<evidence type="ECO:0000256" key="5">
    <source>
        <dbReference type="ARBA" id="ARBA00023136"/>
    </source>
</evidence>
<feature type="transmembrane region" description="Helical" evidence="6">
    <location>
        <begin position="365"/>
        <end position="384"/>
    </location>
</feature>
<feature type="domain" description="Major facilitator superfamily (MFS) profile" evidence="7">
    <location>
        <begin position="12"/>
        <end position="416"/>
    </location>
</feature>
<feature type="transmembrane region" description="Helical" evidence="6">
    <location>
        <begin position="304"/>
        <end position="323"/>
    </location>
</feature>
<dbReference type="Gene3D" id="1.20.1250.20">
    <property type="entry name" value="MFS general substrate transporter like domains"/>
    <property type="match status" value="2"/>
</dbReference>
<proteinExistence type="predicted"/>
<keyword evidence="4 6" id="KW-1133">Transmembrane helix</keyword>
<comment type="caution">
    <text evidence="8">The sequence shown here is derived from an EMBL/GenBank/DDBJ whole genome shotgun (WGS) entry which is preliminary data.</text>
</comment>
<dbReference type="Pfam" id="PF07690">
    <property type="entry name" value="MFS_1"/>
    <property type="match status" value="1"/>
</dbReference>
<feature type="transmembrane region" description="Helical" evidence="6">
    <location>
        <begin position="9"/>
        <end position="26"/>
    </location>
</feature>
<evidence type="ECO:0000256" key="1">
    <source>
        <dbReference type="ARBA" id="ARBA00004651"/>
    </source>
</evidence>
<evidence type="ECO:0000313" key="9">
    <source>
        <dbReference type="Proteomes" id="UP001165422"/>
    </source>
</evidence>
<dbReference type="PROSITE" id="PS50850">
    <property type="entry name" value="MFS"/>
    <property type="match status" value="1"/>
</dbReference>